<dbReference type="Proteomes" id="UP001168972">
    <property type="component" value="Unassembled WGS sequence"/>
</dbReference>
<feature type="domain" description="Reverse transcriptase" evidence="2">
    <location>
        <begin position="1"/>
        <end position="173"/>
    </location>
</feature>
<dbReference type="EMBL" id="JAQQBR010001831">
    <property type="protein sequence ID" value="KAK0169072.1"/>
    <property type="molecule type" value="Genomic_DNA"/>
</dbReference>
<evidence type="ECO:0000313" key="3">
    <source>
        <dbReference type="EMBL" id="KAK0169072.1"/>
    </source>
</evidence>
<organism evidence="3 4">
    <name type="scientific">Microctonus hyperodae</name>
    <name type="common">Parasitoid wasp</name>
    <dbReference type="NCBI Taxonomy" id="165561"/>
    <lineage>
        <taxon>Eukaryota</taxon>
        <taxon>Metazoa</taxon>
        <taxon>Ecdysozoa</taxon>
        <taxon>Arthropoda</taxon>
        <taxon>Hexapoda</taxon>
        <taxon>Insecta</taxon>
        <taxon>Pterygota</taxon>
        <taxon>Neoptera</taxon>
        <taxon>Endopterygota</taxon>
        <taxon>Hymenoptera</taxon>
        <taxon>Apocrita</taxon>
        <taxon>Ichneumonoidea</taxon>
        <taxon>Braconidae</taxon>
        <taxon>Euphorinae</taxon>
        <taxon>Microctonus</taxon>
    </lineage>
</organism>
<feature type="transmembrane region" description="Helical" evidence="1">
    <location>
        <begin position="213"/>
        <end position="232"/>
    </location>
</feature>
<comment type="caution">
    <text evidence="3">The sequence shown here is derived from an EMBL/GenBank/DDBJ whole genome shotgun (WGS) entry which is preliminary data.</text>
</comment>
<reference evidence="3" key="2">
    <citation type="submission" date="2023-03" db="EMBL/GenBank/DDBJ databases">
        <authorList>
            <person name="Inwood S.N."/>
            <person name="Skelly J.G."/>
            <person name="Guhlin J."/>
            <person name="Harrop T.W.R."/>
            <person name="Goldson S.G."/>
            <person name="Dearden P.K."/>
        </authorList>
    </citation>
    <scope>NUCLEOTIDE SEQUENCE</scope>
    <source>
        <strain evidence="3">Lincoln</strain>
        <tissue evidence="3">Whole body</tissue>
    </source>
</reference>
<keyword evidence="4" id="KW-1185">Reference proteome</keyword>
<dbReference type="InterPro" id="IPR043128">
    <property type="entry name" value="Rev_trsase/Diguanyl_cyclase"/>
</dbReference>
<dbReference type="InterPro" id="IPR043502">
    <property type="entry name" value="DNA/RNA_pol_sf"/>
</dbReference>
<keyword evidence="1" id="KW-0472">Membrane</keyword>
<dbReference type="InterPro" id="IPR000477">
    <property type="entry name" value="RT_dom"/>
</dbReference>
<reference evidence="3" key="1">
    <citation type="journal article" date="2023" name="bioRxiv">
        <title>Scaffold-level genome assemblies of two parasitoid biocontrol wasps reveal the parthenogenesis mechanism and an associated novel virus.</title>
        <authorList>
            <person name="Inwood S."/>
            <person name="Skelly J."/>
            <person name="Guhlin J."/>
            <person name="Harrop T."/>
            <person name="Goldson S."/>
            <person name="Dearden P."/>
        </authorList>
    </citation>
    <scope>NUCLEOTIDE SEQUENCE</scope>
    <source>
        <strain evidence="3">Lincoln</strain>
        <tissue evidence="3">Whole body</tissue>
    </source>
</reference>
<name>A0AA39FGC5_MICHY</name>
<protein>
    <recommendedName>
        <fullName evidence="2">Reverse transcriptase domain-containing protein</fullName>
    </recommendedName>
</protein>
<keyword evidence="1" id="KW-0812">Transmembrane</keyword>
<dbReference type="AlphaFoldDB" id="A0AA39FGC5"/>
<dbReference type="PROSITE" id="PS50878">
    <property type="entry name" value="RT_POL"/>
    <property type="match status" value="1"/>
</dbReference>
<dbReference type="PANTHER" id="PTHR47027">
    <property type="entry name" value="REVERSE TRANSCRIPTASE DOMAIN-CONTAINING PROTEIN"/>
    <property type="match status" value="1"/>
</dbReference>
<dbReference type="SUPFAM" id="SSF56672">
    <property type="entry name" value="DNA/RNA polymerases"/>
    <property type="match status" value="1"/>
</dbReference>
<accession>A0AA39FGC5</accession>
<evidence type="ECO:0000256" key="1">
    <source>
        <dbReference type="SAM" id="Phobius"/>
    </source>
</evidence>
<gene>
    <name evidence="3" type="ORF">PV327_002818</name>
</gene>
<dbReference type="PANTHER" id="PTHR47027:SF20">
    <property type="entry name" value="REVERSE TRANSCRIPTASE-LIKE PROTEIN WITH RNA-DIRECTED DNA POLYMERASE DOMAIN"/>
    <property type="match status" value="1"/>
</dbReference>
<evidence type="ECO:0000259" key="2">
    <source>
        <dbReference type="PROSITE" id="PS50878"/>
    </source>
</evidence>
<proteinExistence type="predicted"/>
<dbReference type="Pfam" id="PF00078">
    <property type="entry name" value="RVT_1"/>
    <property type="match status" value="1"/>
</dbReference>
<keyword evidence="1" id="KW-1133">Transmembrane helix</keyword>
<evidence type="ECO:0000313" key="4">
    <source>
        <dbReference type="Proteomes" id="UP001168972"/>
    </source>
</evidence>
<dbReference type="GO" id="GO:0071897">
    <property type="term" value="P:DNA biosynthetic process"/>
    <property type="evidence" value="ECO:0007669"/>
    <property type="project" value="UniProtKB-ARBA"/>
</dbReference>
<sequence>MFKLIQMKFPSKLLYLIHDMIHGKNFYIKHDNITSGKRTIKEGLQQGTINSPLLFSLYTNSILELYNINSNNNTYAIAYADDVIVYVAADHIKEIEDKLNDLVNKLNNLYLTWNLKLNPGKCETILFRNPRVYMSTKKAEGINTFKITTTIPGTNTPIDIPTKKSVVYLGYTIDNLVRGTAHIDLQLQKARNAQFSLSRLINNNNIISKKAKIICYMIFIRSLLIYAAPIWWNLGAACMERLRCFERTCLRSALNMYNSSKSNFKHKISNKILYNAANIPRIDNFIIKITRDYYANLKKINNDEIQKFSKPDELTVESAASRGCVSPQDFIYHDQLGIIQDEHNTPILYHWSRHKANKRIPSAGEITNNLNKHKYSKTIPDIDIKDRSRLGDKYWWLNSRLEIIKRLSARFKKQGA</sequence>
<dbReference type="Gene3D" id="3.30.70.270">
    <property type="match status" value="1"/>
</dbReference>